<dbReference type="Proteomes" id="UP001202402">
    <property type="component" value="Unassembled WGS sequence"/>
</dbReference>
<dbReference type="CDD" id="cd02696">
    <property type="entry name" value="MurNAc-LAA"/>
    <property type="match status" value="1"/>
</dbReference>
<dbReference type="InterPro" id="IPR002508">
    <property type="entry name" value="MurNAc-LAA_cat"/>
</dbReference>
<evidence type="ECO:0000313" key="4">
    <source>
        <dbReference type="Proteomes" id="UP001202402"/>
    </source>
</evidence>
<dbReference type="InterPro" id="IPR050695">
    <property type="entry name" value="N-acetylmuramoyl_amidase_3"/>
</dbReference>
<evidence type="ECO:0000313" key="3">
    <source>
        <dbReference type="EMBL" id="MCH4284854.1"/>
    </source>
</evidence>
<comment type="caution">
    <text evidence="3">The sequence shown here is derived from an EMBL/GenBank/DDBJ whole genome shotgun (WGS) entry which is preliminary data.</text>
</comment>
<accession>A0ABS9R5D2</accession>
<organism evidence="3 4">
    <name type="scientific">Amedibacillus hominis</name>
    <dbReference type="NCBI Taxonomy" id="2897776"/>
    <lineage>
        <taxon>Bacteria</taxon>
        <taxon>Bacillati</taxon>
        <taxon>Bacillota</taxon>
        <taxon>Erysipelotrichia</taxon>
        <taxon>Erysipelotrichales</taxon>
        <taxon>Erysipelotrichaceae</taxon>
        <taxon>Amedibacillus</taxon>
    </lineage>
</organism>
<dbReference type="EMBL" id="JAKVPQ010000004">
    <property type="protein sequence ID" value="MCH4284854.1"/>
    <property type="molecule type" value="Genomic_DNA"/>
</dbReference>
<gene>
    <name evidence="3" type="ORF">LQE99_06885</name>
</gene>
<keyword evidence="4" id="KW-1185">Reference proteome</keyword>
<dbReference type="SMART" id="SM00646">
    <property type="entry name" value="Ami_3"/>
    <property type="match status" value="1"/>
</dbReference>
<reference evidence="3 4" key="1">
    <citation type="submission" date="2022-02" db="EMBL/GenBank/DDBJ databases">
        <title>Genome of Erysipelotrichaceae sp. nov. NSJ-176 isolated from human feces.</title>
        <authorList>
            <person name="Abdugheni R."/>
        </authorList>
    </citation>
    <scope>NUCLEOTIDE SEQUENCE [LARGE SCALE GENOMIC DNA]</scope>
    <source>
        <strain evidence="3 4">NSJ-176</strain>
    </source>
</reference>
<dbReference type="RefSeq" id="WP_117518413.1">
    <property type="nucleotide sequence ID" value="NZ_JAKVPQ010000004.1"/>
</dbReference>
<proteinExistence type="predicted"/>
<evidence type="ECO:0000256" key="1">
    <source>
        <dbReference type="ARBA" id="ARBA00022801"/>
    </source>
</evidence>
<evidence type="ECO:0000259" key="2">
    <source>
        <dbReference type="SMART" id="SM00646"/>
    </source>
</evidence>
<name>A0ABS9R5D2_9FIRM</name>
<dbReference type="SUPFAM" id="SSF53187">
    <property type="entry name" value="Zn-dependent exopeptidases"/>
    <property type="match status" value="1"/>
</dbReference>
<dbReference type="Gene3D" id="3.40.630.40">
    <property type="entry name" value="Zn-dependent exopeptidases"/>
    <property type="match status" value="1"/>
</dbReference>
<sequence length="245" mass="27442">MKKNFIQRNIIWISLILLCFTVIPGMREKGYALDKEHENEVSKQSIPTDEKKEEKIKVVIDPGHGGYDSGSESTNGKLEKNLNLNISKKVGAILEKNNIEVIYTRTDDNVTWSDDNAEDLLARSEIANESNAKCFVSIHMNFSEEYADEIRGHEVWVNYDNNENVKLAENIISKFKAVSESTDRGIKDQAISPLSLLTFNHIPSVLVEVGFISNEEDSAFIESEDGASKISEAIANGIIAYVNEK</sequence>
<protein>
    <submittedName>
        <fullName evidence="3">N-acetylmuramoyl-L-alanine amidase</fullName>
    </submittedName>
</protein>
<keyword evidence="1" id="KW-0378">Hydrolase</keyword>
<feature type="domain" description="MurNAc-LAA" evidence="2">
    <location>
        <begin position="124"/>
        <end position="239"/>
    </location>
</feature>
<dbReference type="PANTHER" id="PTHR30404">
    <property type="entry name" value="N-ACETYLMURAMOYL-L-ALANINE AMIDASE"/>
    <property type="match status" value="1"/>
</dbReference>
<dbReference type="PANTHER" id="PTHR30404:SF0">
    <property type="entry name" value="N-ACETYLMURAMOYL-L-ALANINE AMIDASE AMIC"/>
    <property type="match status" value="1"/>
</dbReference>
<dbReference type="Pfam" id="PF01520">
    <property type="entry name" value="Amidase_3"/>
    <property type="match status" value="1"/>
</dbReference>